<evidence type="ECO:0000256" key="1">
    <source>
        <dbReference type="SAM" id="SignalP"/>
    </source>
</evidence>
<organism evidence="3 4">
    <name type="scientific">Staphylotrichum longicolle</name>
    <dbReference type="NCBI Taxonomy" id="669026"/>
    <lineage>
        <taxon>Eukaryota</taxon>
        <taxon>Fungi</taxon>
        <taxon>Dikarya</taxon>
        <taxon>Ascomycota</taxon>
        <taxon>Pezizomycotina</taxon>
        <taxon>Sordariomycetes</taxon>
        <taxon>Sordariomycetidae</taxon>
        <taxon>Sordariales</taxon>
        <taxon>Chaetomiaceae</taxon>
        <taxon>Staphylotrichum</taxon>
    </lineage>
</organism>
<accession>A0AAD4HZ79</accession>
<dbReference type="InterPro" id="IPR055560">
    <property type="entry name" value="DUF7136"/>
</dbReference>
<feature type="domain" description="DUF7136" evidence="2">
    <location>
        <begin position="31"/>
        <end position="238"/>
    </location>
</feature>
<evidence type="ECO:0000259" key="2">
    <source>
        <dbReference type="Pfam" id="PF23584"/>
    </source>
</evidence>
<evidence type="ECO:0000313" key="3">
    <source>
        <dbReference type="EMBL" id="KAG7289802.1"/>
    </source>
</evidence>
<dbReference type="Proteomes" id="UP001197093">
    <property type="component" value="Unassembled WGS sequence"/>
</dbReference>
<keyword evidence="4" id="KW-1185">Reference proteome</keyword>
<dbReference type="Pfam" id="PF23584">
    <property type="entry name" value="DUF7136"/>
    <property type="match status" value="1"/>
</dbReference>
<feature type="signal peptide" evidence="1">
    <location>
        <begin position="1"/>
        <end position="31"/>
    </location>
</feature>
<feature type="chain" id="PRO_5042265475" description="DUF7136 domain-containing protein" evidence="1">
    <location>
        <begin position="32"/>
        <end position="279"/>
    </location>
</feature>
<proteinExistence type="predicted"/>
<dbReference type="AlphaFoldDB" id="A0AAD4HZ79"/>
<dbReference type="EMBL" id="JAHCVI010000002">
    <property type="protein sequence ID" value="KAG7289802.1"/>
    <property type="molecule type" value="Genomic_DNA"/>
</dbReference>
<gene>
    <name evidence="3" type="ORF">NEMBOFW57_006178</name>
</gene>
<comment type="caution">
    <text evidence="3">The sequence shown here is derived from an EMBL/GenBank/DDBJ whole genome shotgun (WGS) entry which is preliminary data.</text>
</comment>
<reference evidence="3" key="1">
    <citation type="submission" date="2023-02" db="EMBL/GenBank/DDBJ databases">
        <authorList>
            <person name="Palmer J.M."/>
        </authorList>
    </citation>
    <scope>NUCLEOTIDE SEQUENCE</scope>
    <source>
        <strain evidence="3">FW57</strain>
    </source>
</reference>
<keyword evidence="1" id="KW-0732">Signal</keyword>
<evidence type="ECO:0000313" key="4">
    <source>
        <dbReference type="Proteomes" id="UP001197093"/>
    </source>
</evidence>
<name>A0AAD4HZ79_9PEZI</name>
<sequence>MPTLPFPLRLLGQALMGLLAVQSCCFAGVQAAVVEVDLVFPRNETYSTGPIPLLFAVQNSALAVPLAMSISWVIRDLDSGQRMATGSRTLHCDELGQTDPLLTHEYLDADKTTAAEATWFLIWNVQSQNCSREGNDTQISQILQQQKLRFTTKKGAPQPDLLQSTDACTRSQAATFNVTDTLPIEPSLNMGRGLCNVLAPGPFPPAHPCAIAMGPKVAAAAVNLTRQSFCESVTPPKSTSTPSSGNAAARGAPLWTADAGSVMWLTSLMSAVSMVAGLY</sequence>
<protein>
    <recommendedName>
        <fullName evidence="2">DUF7136 domain-containing protein</fullName>
    </recommendedName>
</protein>